<accession>A0ACB0JJ89</accession>
<evidence type="ECO:0000313" key="2">
    <source>
        <dbReference type="Proteomes" id="UP001177021"/>
    </source>
</evidence>
<proteinExistence type="predicted"/>
<gene>
    <name evidence="1" type="ORF">MILVUS5_LOCUS13181</name>
</gene>
<comment type="caution">
    <text evidence="1">The sequence shown here is derived from an EMBL/GenBank/DDBJ whole genome shotgun (WGS) entry which is preliminary data.</text>
</comment>
<dbReference type="EMBL" id="CASHSV030000034">
    <property type="protein sequence ID" value="CAJ2644068.1"/>
    <property type="molecule type" value="Genomic_DNA"/>
</dbReference>
<evidence type="ECO:0000313" key="1">
    <source>
        <dbReference type="EMBL" id="CAJ2644068.1"/>
    </source>
</evidence>
<dbReference type="Proteomes" id="UP001177021">
    <property type="component" value="Unassembled WGS sequence"/>
</dbReference>
<protein>
    <submittedName>
        <fullName evidence="1">Uncharacterized protein</fullName>
    </submittedName>
</protein>
<reference evidence="1" key="1">
    <citation type="submission" date="2023-10" db="EMBL/GenBank/DDBJ databases">
        <authorList>
            <person name="Rodriguez Cubillos JULIANA M."/>
            <person name="De Vega J."/>
        </authorList>
    </citation>
    <scope>NUCLEOTIDE SEQUENCE</scope>
</reference>
<keyword evidence="2" id="KW-1185">Reference proteome</keyword>
<name>A0ACB0JJ89_TRIPR</name>
<sequence length="1095" mass="121625">MPTPVTAARQCLTPEAGKALDEAVTVAKRRGHAQTTSLHAVSALLSLPSSSILRDACCRSRNSAYSPRLQFKALDLCLSVSLDRAPSSHNNVSSDQEPPVSNSFMAAIKRSQANQRRHPDNFHFYHQQQQQQQQLQNQQTFSVSAVKVELQHLVLSILDDPVVSRVFAEAGFRSSEIKIAILRPLPNLFRSRGPPVFLCNLPEQPRRGFGIGLGLGFPFLNGFGEEDEIDNFRRIGEILVRSKGKNPLLLGACANDALRNFTDTVEKQREGVLPLELAGLRVFCIGKELMSGDSEVVSLRLKQIAVIVEECVGPGVVVSFGELNGFVNDEDGGGGFGEGVVRELGKLLNIHYDKFWLVGSSASYETYLKFLGRFPSVEKDWDLQILPITSVKPAESYQKPRSSLMESFVPLGGFFSSQSDLKGQLNGSFSCVPHCHQYGEKCEHEILAASKERFSVSSPDLYTSNLPQWLKTTEFGTAKALNVKTKDDGVLVDSSESCTPHTNLDSICQVLHQRIPEANTCPTVAGFQCTADNKNEDADNRVSKIIDKSPREYINLNSRIPVGVQTMSTLQSGSPFPALFMAKQEKNSPKLTDMFQKVKDLESGDLRSCNMSSSSVSDNCQLSPTSVISVTTDLGLGICSSPTSSKLKKPAVQYTMEPPKETPNQFSSSFNLDEENIQKLPSQSSSCLTFDYCRQVDARNPKILFEALSKEVSWQGEAIRAIVKTIVRGPTKRPEDHGANQRGDKWMNFVGPDRHGKKKLAVSLAELLYGSRENFTFVDLSSEEMKGCDVKFRGKTNLDFIVDECCKKPLSVVFIENVDKADIVAQSSLSQAIKTGKITDSKGREVSVNNAIFVFSFSCYQNSLIQTREPSNYSEERILRAKNGGIKIKVEHMVRDIRNQSISVANNSINVIPNLNFINKRKLISDNELRDPHLLSDTAKRAHTTSNRLLDLNLPAEENEQKQTDEGNFEHVSTDNQILWLQDLYNHVDETVIFKSYDFDALADRVLKLVRSNFNKIIGSECALQIQTEVTDQLLAAAYVSDRDMEVENWIEQVLCGGFTEVQRRFNLTASSIVKLTICPEQEPGVHLPPRIVLD</sequence>
<organism evidence="1 2">
    <name type="scientific">Trifolium pratense</name>
    <name type="common">Red clover</name>
    <dbReference type="NCBI Taxonomy" id="57577"/>
    <lineage>
        <taxon>Eukaryota</taxon>
        <taxon>Viridiplantae</taxon>
        <taxon>Streptophyta</taxon>
        <taxon>Embryophyta</taxon>
        <taxon>Tracheophyta</taxon>
        <taxon>Spermatophyta</taxon>
        <taxon>Magnoliopsida</taxon>
        <taxon>eudicotyledons</taxon>
        <taxon>Gunneridae</taxon>
        <taxon>Pentapetalae</taxon>
        <taxon>rosids</taxon>
        <taxon>fabids</taxon>
        <taxon>Fabales</taxon>
        <taxon>Fabaceae</taxon>
        <taxon>Papilionoideae</taxon>
        <taxon>50 kb inversion clade</taxon>
        <taxon>NPAAA clade</taxon>
        <taxon>Hologalegina</taxon>
        <taxon>IRL clade</taxon>
        <taxon>Trifolieae</taxon>
        <taxon>Trifolium</taxon>
    </lineage>
</organism>